<feature type="domain" description="F-box" evidence="1">
    <location>
        <begin position="3"/>
        <end position="48"/>
    </location>
</feature>
<evidence type="ECO:0000259" key="1">
    <source>
        <dbReference type="PROSITE" id="PS50181"/>
    </source>
</evidence>
<reference evidence="2 3" key="1">
    <citation type="submission" date="2018-04" db="EMBL/GenBank/DDBJ databases">
        <authorList>
            <person name="Vogel A."/>
        </authorList>
    </citation>
    <scope>NUCLEOTIDE SEQUENCE [LARGE SCALE GENOMIC DNA]</scope>
</reference>
<keyword evidence="3" id="KW-1185">Reference proteome</keyword>
<dbReference type="PANTHER" id="PTHR47719">
    <property type="entry name" value="SKP1-INTERACTING PARTNER 15"/>
    <property type="match status" value="1"/>
</dbReference>
<evidence type="ECO:0000313" key="2">
    <source>
        <dbReference type="EMBL" id="VFQ91572.1"/>
    </source>
</evidence>
<dbReference type="InterPro" id="IPR001810">
    <property type="entry name" value="F-box_dom"/>
</dbReference>
<protein>
    <recommendedName>
        <fullName evidence="1">F-box domain-containing protein</fullName>
    </recommendedName>
</protein>
<dbReference type="Proteomes" id="UP000595140">
    <property type="component" value="Unassembled WGS sequence"/>
</dbReference>
<dbReference type="Gene3D" id="2.120.10.80">
    <property type="entry name" value="Kelch-type beta propeller"/>
    <property type="match status" value="1"/>
</dbReference>
<sequence length="472" mass="52892">MDSSPLNRLPQDTFHQIFAQLPLRDIFISRCVCKSFNASLSSPAFLHLITADQPPLSLLALRPSHRHSHCGAGAAGSSSPSLNVFDTSLNYWFRFPLSFLPFRSHYPITSSHGLLYLWAENPTPNSTLPPANANTKTLVVCNPLTRDFSVLPQLGSAWCRHGSVLVGSPSQVLVLTELAAIYYSPKSSPENWQIFSSNLPSKPRSPVLISDTILALCDVGSPWRAQWKLFKSTIKDLQVTQQWTRLEKQEWGDIFDILKRPRLLVGENNKLLMIGGLKISYSLHNSCSTILILRLDLESLEWEEAGRMPAEMFKHFPDSTKFKVFGGGSRACFSGKRVGRLALWEERENGDADWRVGENNKLLMIGGLKISYSLHNSCSTILILRLDLESLEWEEAGRMPAEMFKHFPDSTKFKVFGGGSRACFSGKRVGRLALWEERENGDADWRWVSGVPGNGDGLYRGFMFQARLTASP</sequence>
<dbReference type="EMBL" id="OOIL02004392">
    <property type="protein sequence ID" value="VFQ91572.1"/>
    <property type="molecule type" value="Genomic_DNA"/>
</dbReference>
<dbReference type="SUPFAM" id="SSF117281">
    <property type="entry name" value="Kelch motif"/>
    <property type="match status" value="1"/>
</dbReference>
<dbReference type="SUPFAM" id="SSF81383">
    <property type="entry name" value="F-box domain"/>
    <property type="match status" value="1"/>
</dbReference>
<proteinExistence type="predicted"/>
<accession>A0A484MRP0</accession>
<evidence type="ECO:0000313" key="3">
    <source>
        <dbReference type="Proteomes" id="UP000595140"/>
    </source>
</evidence>
<dbReference type="AlphaFoldDB" id="A0A484MRP0"/>
<dbReference type="Gene3D" id="1.20.1280.50">
    <property type="match status" value="1"/>
</dbReference>
<organism evidence="2 3">
    <name type="scientific">Cuscuta campestris</name>
    <dbReference type="NCBI Taxonomy" id="132261"/>
    <lineage>
        <taxon>Eukaryota</taxon>
        <taxon>Viridiplantae</taxon>
        <taxon>Streptophyta</taxon>
        <taxon>Embryophyta</taxon>
        <taxon>Tracheophyta</taxon>
        <taxon>Spermatophyta</taxon>
        <taxon>Magnoliopsida</taxon>
        <taxon>eudicotyledons</taxon>
        <taxon>Gunneridae</taxon>
        <taxon>Pentapetalae</taxon>
        <taxon>asterids</taxon>
        <taxon>lamiids</taxon>
        <taxon>Solanales</taxon>
        <taxon>Convolvulaceae</taxon>
        <taxon>Cuscuteae</taxon>
        <taxon>Cuscuta</taxon>
        <taxon>Cuscuta subgen. Grammica</taxon>
        <taxon>Cuscuta sect. Cleistogrammica</taxon>
    </lineage>
</organism>
<dbReference type="InterPro" id="IPR015915">
    <property type="entry name" value="Kelch-typ_b-propeller"/>
</dbReference>
<dbReference type="Pfam" id="PF00646">
    <property type="entry name" value="F-box"/>
    <property type="match status" value="1"/>
</dbReference>
<gene>
    <name evidence="2" type="ORF">CCAM_LOCUS33348</name>
</gene>
<name>A0A484MRP0_9ASTE</name>
<dbReference type="SMART" id="SM00256">
    <property type="entry name" value="FBOX"/>
    <property type="match status" value="1"/>
</dbReference>
<dbReference type="PANTHER" id="PTHR47719:SF2">
    <property type="entry name" value="SKP1-INTERACTING PARTNER 15"/>
    <property type="match status" value="1"/>
</dbReference>
<dbReference type="PROSITE" id="PS50181">
    <property type="entry name" value="FBOX"/>
    <property type="match status" value="1"/>
</dbReference>
<dbReference type="OrthoDB" id="1922820at2759"/>
<dbReference type="InterPro" id="IPR036047">
    <property type="entry name" value="F-box-like_dom_sf"/>
</dbReference>